<feature type="compositionally biased region" description="Polar residues" evidence="1">
    <location>
        <begin position="1"/>
        <end position="18"/>
    </location>
</feature>
<dbReference type="AlphaFoldDB" id="A0A9Q1JTH4"/>
<dbReference type="CDD" id="cd06222">
    <property type="entry name" value="RNase_H_like"/>
    <property type="match status" value="1"/>
</dbReference>
<name>A0A9Q1JTH4_9CARY</name>
<organism evidence="2 3">
    <name type="scientific">Carnegiea gigantea</name>
    <dbReference type="NCBI Taxonomy" id="171969"/>
    <lineage>
        <taxon>Eukaryota</taxon>
        <taxon>Viridiplantae</taxon>
        <taxon>Streptophyta</taxon>
        <taxon>Embryophyta</taxon>
        <taxon>Tracheophyta</taxon>
        <taxon>Spermatophyta</taxon>
        <taxon>Magnoliopsida</taxon>
        <taxon>eudicotyledons</taxon>
        <taxon>Gunneridae</taxon>
        <taxon>Pentapetalae</taxon>
        <taxon>Caryophyllales</taxon>
        <taxon>Cactineae</taxon>
        <taxon>Cactaceae</taxon>
        <taxon>Cactoideae</taxon>
        <taxon>Echinocereeae</taxon>
        <taxon>Carnegiea</taxon>
    </lineage>
</organism>
<evidence type="ECO:0000313" key="2">
    <source>
        <dbReference type="EMBL" id="KAJ8430744.1"/>
    </source>
</evidence>
<dbReference type="Proteomes" id="UP001153076">
    <property type="component" value="Unassembled WGS sequence"/>
</dbReference>
<proteinExistence type="predicted"/>
<sequence>MVGFYSTRTDASKGNTRQAGDGGIIRDHRGAMLTTFMKNYGYCSSPKAELLALPVGTSNYVAQALDLGYSGLSIEDFRVSHGVEKTPWLPREIDFTGFTPSHSYPFLDPSSTNSPSKSNPQPTTYLPTIPSPHIEPTATGLIHFELPNPPDSSLLESTAQDYGAIPESDGSVRRRELTSSFGTMICKTSIVGMILLKKWQTPRLHKKPRSNSSHKAL</sequence>
<dbReference type="EMBL" id="JAKOGI010000761">
    <property type="protein sequence ID" value="KAJ8430744.1"/>
    <property type="molecule type" value="Genomic_DNA"/>
</dbReference>
<comment type="caution">
    <text evidence="2">The sequence shown here is derived from an EMBL/GenBank/DDBJ whole genome shotgun (WGS) entry which is preliminary data.</text>
</comment>
<gene>
    <name evidence="2" type="ORF">Cgig2_009635</name>
</gene>
<feature type="region of interest" description="Disordered" evidence="1">
    <location>
        <begin position="1"/>
        <end position="23"/>
    </location>
</feature>
<dbReference type="InterPro" id="IPR044730">
    <property type="entry name" value="RNase_H-like_dom_plant"/>
</dbReference>
<accession>A0A9Q1JTH4</accession>
<dbReference type="OrthoDB" id="1305532at2759"/>
<evidence type="ECO:0000256" key="1">
    <source>
        <dbReference type="SAM" id="MobiDB-lite"/>
    </source>
</evidence>
<protein>
    <submittedName>
        <fullName evidence="2">Uncharacterized protein</fullName>
    </submittedName>
</protein>
<reference evidence="2" key="1">
    <citation type="submission" date="2022-04" db="EMBL/GenBank/DDBJ databases">
        <title>Carnegiea gigantea Genome sequencing and assembly v2.</title>
        <authorList>
            <person name="Copetti D."/>
            <person name="Sanderson M.J."/>
            <person name="Burquez A."/>
            <person name="Wojciechowski M.F."/>
        </authorList>
    </citation>
    <scope>NUCLEOTIDE SEQUENCE</scope>
    <source>
        <strain evidence="2">SGP5-SGP5p</strain>
        <tissue evidence="2">Aerial part</tissue>
    </source>
</reference>
<evidence type="ECO:0000313" key="3">
    <source>
        <dbReference type="Proteomes" id="UP001153076"/>
    </source>
</evidence>
<keyword evidence="3" id="KW-1185">Reference proteome</keyword>